<name>A0A2U1SSV9_METSR</name>
<sequence>MTDEQKNEANDEQTEALRQMIRERIKELGFSKRSLSLYIKRDASFIQDLVGPDDPSKAWKKPKKKSINTKALMDVEDALRFERGALTGLLSSEAQIIPFAQIPIKRKIPVNAVPDLPSARKIPLYERVNLRTGGVRMSSAAELETPIGLESNNKTFAVTVPDETMRPAFGPGHKVIVQEDAPLAGADFVFLEIEGTDGENEGFIRRLIGRTDEGLRVETLTPQRETVIQHAEILSVSPVVAVLFRK</sequence>
<reference evidence="1 2" key="1">
    <citation type="journal article" date="2018" name="Appl. Microbiol. Biotechnol.">
        <title>Co-cultivation of the strictly anaerobic methanogen Methanosarcina barkeri with aerobic methanotrophs in an oxygen-limited membrane bioreactor.</title>
        <authorList>
            <person name="In 't Zandt M.H."/>
            <person name="van den Bosch T.J.M."/>
            <person name="Rijkers R."/>
            <person name="van Kessel M.A.H.J."/>
            <person name="Jetten M.S.M."/>
            <person name="Welte C.U."/>
        </authorList>
    </citation>
    <scope>NUCLEOTIDE SEQUENCE [LARGE SCALE GENOMIC DNA]</scope>
    <source>
        <strain evidence="1 2">DSM 17706</strain>
    </source>
</reference>
<evidence type="ECO:0008006" key="3">
    <source>
        <dbReference type="Google" id="ProtNLM"/>
    </source>
</evidence>
<accession>A0A2U1SSV9</accession>
<gene>
    <name evidence="1" type="ORF">C5689_06440</name>
</gene>
<evidence type="ECO:0000313" key="1">
    <source>
        <dbReference type="EMBL" id="PWB94699.1"/>
    </source>
</evidence>
<dbReference type="EMBL" id="PUIV01000006">
    <property type="protein sequence ID" value="PWB94699.1"/>
    <property type="molecule type" value="Genomic_DNA"/>
</dbReference>
<dbReference type="Gene3D" id="2.10.109.10">
    <property type="entry name" value="Umud Fragment, subunit A"/>
    <property type="match status" value="1"/>
</dbReference>
<comment type="caution">
    <text evidence="1">The sequence shown here is derived from an EMBL/GenBank/DDBJ whole genome shotgun (WGS) entry which is preliminary data.</text>
</comment>
<evidence type="ECO:0000313" key="2">
    <source>
        <dbReference type="Proteomes" id="UP000245137"/>
    </source>
</evidence>
<dbReference type="InterPro" id="IPR036286">
    <property type="entry name" value="LexA/Signal_pep-like_sf"/>
</dbReference>
<dbReference type="RefSeq" id="WP_108916452.1">
    <property type="nucleotide sequence ID" value="NZ_BGJY01000018.1"/>
</dbReference>
<proteinExistence type="predicted"/>
<dbReference type="AlphaFoldDB" id="A0A2U1SSV9"/>
<dbReference type="Proteomes" id="UP000245137">
    <property type="component" value="Unassembled WGS sequence"/>
</dbReference>
<organism evidence="1 2">
    <name type="scientific">Methylosinus sporium</name>
    <dbReference type="NCBI Taxonomy" id="428"/>
    <lineage>
        <taxon>Bacteria</taxon>
        <taxon>Pseudomonadati</taxon>
        <taxon>Pseudomonadota</taxon>
        <taxon>Alphaproteobacteria</taxon>
        <taxon>Hyphomicrobiales</taxon>
        <taxon>Methylocystaceae</taxon>
        <taxon>Methylosinus</taxon>
    </lineage>
</organism>
<protein>
    <recommendedName>
        <fullName evidence="3">Peptidase S24/S26A/S26B/S26C domain-containing protein</fullName>
    </recommendedName>
</protein>
<keyword evidence="2" id="KW-1185">Reference proteome</keyword>
<dbReference type="SUPFAM" id="SSF51306">
    <property type="entry name" value="LexA/Signal peptidase"/>
    <property type="match status" value="1"/>
</dbReference>